<keyword evidence="3 8" id="KW-1133">Transmembrane helix</keyword>
<evidence type="ECO:0000256" key="5">
    <source>
        <dbReference type="ARBA" id="ARBA00023157"/>
    </source>
</evidence>
<dbReference type="Gene3D" id="4.10.70.10">
    <property type="entry name" value="Disintegrin domain"/>
    <property type="match status" value="1"/>
</dbReference>
<evidence type="ECO:0000256" key="6">
    <source>
        <dbReference type="PROSITE-ProRule" id="PRU00068"/>
    </source>
</evidence>
<accession>A0A9B0X1B2</accession>
<evidence type="ECO:0000256" key="9">
    <source>
        <dbReference type="SAM" id="SignalP"/>
    </source>
</evidence>
<dbReference type="PROSITE" id="PS50215">
    <property type="entry name" value="ADAM_MEPRO"/>
    <property type="match status" value="1"/>
</dbReference>
<dbReference type="GO" id="GO:0008584">
    <property type="term" value="P:male gonad development"/>
    <property type="evidence" value="ECO:0007669"/>
    <property type="project" value="TreeGrafter"/>
</dbReference>
<dbReference type="GO" id="GO:0006508">
    <property type="term" value="P:proteolysis"/>
    <property type="evidence" value="ECO:0007669"/>
    <property type="project" value="InterPro"/>
</dbReference>
<dbReference type="SUPFAM" id="SSF57552">
    <property type="entry name" value="Blood coagulation inhibitor (disintegrin)"/>
    <property type="match status" value="1"/>
</dbReference>
<evidence type="ECO:0000256" key="2">
    <source>
        <dbReference type="ARBA" id="ARBA00022692"/>
    </source>
</evidence>
<evidence type="ECO:0000256" key="1">
    <source>
        <dbReference type="ARBA" id="ARBA00004167"/>
    </source>
</evidence>
<protein>
    <submittedName>
        <fullName evidence="13">Disintegrin and metalloproteinase domain-containing protein 20-like</fullName>
    </submittedName>
</protein>
<dbReference type="SMART" id="SM00050">
    <property type="entry name" value="DISIN"/>
    <property type="match status" value="1"/>
</dbReference>
<organism evidence="12 13">
    <name type="scientific">Chrysochloris asiatica</name>
    <name type="common">Cape golden mole</name>
    <dbReference type="NCBI Taxonomy" id="185453"/>
    <lineage>
        <taxon>Eukaryota</taxon>
        <taxon>Metazoa</taxon>
        <taxon>Chordata</taxon>
        <taxon>Craniata</taxon>
        <taxon>Vertebrata</taxon>
        <taxon>Euteleostomi</taxon>
        <taxon>Mammalia</taxon>
        <taxon>Eutheria</taxon>
        <taxon>Afrotheria</taxon>
        <taxon>Chrysochloridae</taxon>
        <taxon>Chrysochlorinae</taxon>
        <taxon>Chrysochloris</taxon>
    </lineage>
</organism>
<feature type="transmembrane region" description="Helical" evidence="8">
    <location>
        <begin position="604"/>
        <end position="625"/>
    </location>
</feature>
<dbReference type="GO" id="GO:0009897">
    <property type="term" value="C:external side of plasma membrane"/>
    <property type="evidence" value="ECO:0007669"/>
    <property type="project" value="TreeGrafter"/>
</dbReference>
<feature type="signal peptide" evidence="9">
    <location>
        <begin position="1"/>
        <end position="28"/>
    </location>
</feature>
<keyword evidence="9" id="KW-0732">Signal</keyword>
<evidence type="ECO:0000256" key="8">
    <source>
        <dbReference type="SAM" id="Phobius"/>
    </source>
</evidence>
<dbReference type="InterPro" id="IPR002870">
    <property type="entry name" value="Peptidase_M12B_N"/>
</dbReference>
<keyword evidence="5 6" id="KW-1015">Disulfide bond</keyword>
<comment type="subcellular location">
    <subcellularLocation>
        <location evidence="1">Membrane</location>
        <topology evidence="1">Single-pass membrane protein</topology>
    </subcellularLocation>
</comment>
<dbReference type="Pfam" id="PF08516">
    <property type="entry name" value="ADAM_CR"/>
    <property type="match status" value="1"/>
</dbReference>
<evidence type="ECO:0000259" key="10">
    <source>
        <dbReference type="PROSITE" id="PS50214"/>
    </source>
</evidence>
<keyword evidence="2 8" id="KW-0812">Transmembrane</keyword>
<feature type="domain" description="Disintegrin" evidence="10">
    <location>
        <begin position="316"/>
        <end position="402"/>
    </location>
</feature>
<dbReference type="InterPro" id="IPR000742">
    <property type="entry name" value="EGF"/>
</dbReference>
<dbReference type="OrthoDB" id="5951731at2759"/>
<dbReference type="Pfam" id="PF01562">
    <property type="entry name" value="Pep_M12B_propep"/>
    <property type="match status" value="1"/>
</dbReference>
<dbReference type="InterPro" id="IPR001762">
    <property type="entry name" value="Disintegrin_dom"/>
</dbReference>
<dbReference type="SUPFAM" id="SSF55486">
    <property type="entry name" value="Metalloproteases ('zincins'), catalytic domain"/>
    <property type="match status" value="1"/>
</dbReference>
<reference evidence="13" key="1">
    <citation type="submission" date="2025-08" db="UniProtKB">
        <authorList>
            <consortium name="RefSeq"/>
        </authorList>
    </citation>
    <scope>IDENTIFICATION</scope>
    <source>
        <tissue evidence="13">Spleen</tissue>
    </source>
</reference>
<dbReference type="PANTHER" id="PTHR11905:SF140">
    <property type="entry name" value="A DISINTEGRIN AND METALLOPEPTIDASE DOMAIN 6-RELATED"/>
    <property type="match status" value="1"/>
</dbReference>
<dbReference type="Pfam" id="PF00200">
    <property type="entry name" value="Disintegrin"/>
    <property type="match status" value="1"/>
</dbReference>
<keyword evidence="4 8" id="KW-0472">Membrane</keyword>
<name>A0A9B0X1B2_CHRAS</name>
<dbReference type="PROSITE" id="PS50214">
    <property type="entry name" value="DISINTEGRIN_2"/>
    <property type="match status" value="1"/>
</dbReference>
<dbReference type="SMART" id="SM00608">
    <property type="entry name" value="ACR"/>
    <property type="match status" value="1"/>
</dbReference>
<evidence type="ECO:0000256" key="4">
    <source>
        <dbReference type="ARBA" id="ARBA00023136"/>
    </source>
</evidence>
<dbReference type="RefSeq" id="XP_006876243.1">
    <property type="nucleotide sequence ID" value="XM_006876181.1"/>
</dbReference>
<evidence type="ECO:0000256" key="3">
    <source>
        <dbReference type="ARBA" id="ARBA00022989"/>
    </source>
</evidence>
<dbReference type="InterPro" id="IPR006586">
    <property type="entry name" value="ADAM_Cys-rich"/>
</dbReference>
<dbReference type="GeneID" id="102835178"/>
<dbReference type="InterPro" id="IPR036436">
    <property type="entry name" value="Disintegrin_dom_sf"/>
</dbReference>
<gene>
    <name evidence="13" type="primary">LOC102835178</name>
</gene>
<dbReference type="Proteomes" id="UP000504623">
    <property type="component" value="Unplaced"/>
</dbReference>
<dbReference type="GO" id="GO:0004222">
    <property type="term" value="F:metalloendopeptidase activity"/>
    <property type="evidence" value="ECO:0007669"/>
    <property type="project" value="InterPro"/>
</dbReference>
<proteinExistence type="predicted"/>
<dbReference type="InterPro" id="IPR001590">
    <property type="entry name" value="Peptidase_M12B"/>
</dbReference>
<feature type="disulfide bond" evidence="6">
    <location>
        <begin position="374"/>
        <end position="394"/>
    </location>
</feature>
<evidence type="ECO:0000313" key="13">
    <source>
        <dbReference type="RefSeq" id="XP_006876243.1"/>
    </source>
</evidence>
<sequence length="638" mass="71582">MRLAEDEATSSVVLSLLGLWALLAPVQCSQGHPSWRYISSEVVIPRRHTPRGKGVQESTWLSYNMHFGGQRHIIHVRRKKLFLPRHMPVMSQDDQAALQVDYPYIRKDCYYLGFLEEVPYSMVTIDTCSGGLKGIMKLDDLAYEIKPLLDSHLFEHVVSEIVADTNVIGPTYRLGYKQPPLPKEYTSGSLRISSILYASHTAYIIIKDQPHELEFSPEVNSVCTSSSLIKIGYLERHFFILAIITSLQIGRSIGFSFDTSPRCYCHRRATCIMSRYPVMTDVFSNCSVATLQDLYGVGMFCVFAPLLMSHNLSRVSIRCGNGIKEGMERCDCGSLKQCYSNECCLTSCLLSPGSVCNDEPCCTNCTYTPMGSLCRNIQNVCDLPEYCTGESYRCPDNLYMQDGTPCTEDGYCYQGNCTDRSMHCKEIFGENAVNADSFCYNVNMKGNRFGHCRRVYHLLKHEACSKEDIMCGRLQCTNVTRIPRLQEHVSFHQSVILGLKCFGVDEHRATDTSDVGHVRPGTPCAPGKFCTIGSYCNGTLSELNYDCYPKKCNFRGVCNNEKQCHCNLGWEPPLCLKPGAGGSEHSGTPPRRFRTIAHNEDSIMYLRLLFARMYAFIGAFLFGVATNVKVIQKTAVVG</sequence>
<feature type="domain" description="Peptidase M12B" evidence="11">
    <location>
        <begin position="219"/>
        <end position="294"/>
    </location>
</feature>
<comment type="caution">
    <text evidence="7">Lacks conserved residue(s) required for the propagation of feature annotation.</text>
</comment>
<dbReference type="PANTHER" id="PTHR11905">
    <property type="entry name" value="ADAM A DISINTEGRIN AND METALLOPROTEASE DOMAIN"/>
    <property type="match status" value="1"/>
</dbReference>
<dbReference type="AlphaFoldDB" id="A0A9B0X1B2"/>
<keyword evidence="12" id="KW-1185">Reference proteome</keyword>
<evidence type="ECO:0000259" key="11">
    <source>
        <dbReference type="PROSITE" id="PS50215"/>
    </source>
</evidence>
<dbReference type="FunFam" id="4.10.70.10:FF:000003">
    <property type="entry name" value="Disintegrin and metalloproteinase domain-containing protein 17"/>
    <property type="match status" value="1"/>
</dbReference>
<evidence type="ECO:0000256" key="7">
    <source>
        <dbReference type="PROSITE-ProRule" id="PRU00276"/>
    </source>
</evidence>
<feature type="chain" id="PRO_5039270968" evidence="9">
    <location>
        <begin position="29"/>
        <end position="638"/>
    </location>
</feature>
<evidence type="ECO:0000313" key="12">
    <source>
        <dbReference type="Proteomes" id="UP000504623"/>
    </source>
</evidence>
<dbReference type="PROSITE" id="PS01186">
    <property type="entry name" value="EGF_2"/>
    <property type="match status" value="1"/>
</dbReference>
<dbReference type="GO" id="GO:1990913">
    <property type="term" value="C:sperm head plasma membrane"/>
    <property type="evidence" value="ECO:0007669"/>
    <property type="project" value="TreeGrafter"/>
</dbReference>